<dbReference type="RefSeq" id="WP_101896104.1">
    <property type="nucleotide sequence ID" value="NZ_CP022684.1"/>
</dbReference>
<organism evidence="1 2">
    <name type="scientific">Ketobacter alkanivorans</name>
    <dbReference type="NCBI Taxonomy" id="1917421"/>
    <lineage>
        <taxon>Bacteria</taxon>
        <taxon>Pseudomonadati</taxon>
        <taxon>Pseudomonadota</taxon>
        <taxon>Gammaproteobacteria</taxon>
        <taxon>Pseudomonadales</taxon>
        <taxon>Ketobacteraceae</taxon>
        <taxon>Ketobacter</taxon>
    </lineage>
</organism>
<keyword evidence="2" id="KW-1185">Reference proteome</keyword>
<dbReference type="EMBL" id="CP022684">
    <property type="protein sequence ID" value="AUM14735.1"/>
    <property type="molecule type" value="Genomic_DNA"/>
</dbReference>
<name>A0A2K9LTC5_9GAMM</name>
<dbReference type="KEGG" id="kak:Kalk_20900"/>
<protein>
    <submittedName>
        <fullName evidence="1">Uncharacterized protein</fullName>
    </submittedName>
</protein>
<accession>A0A2K9LTC5</accession>
<evidence type="ECO:0000313" key="2">
    <source>
        <dbReference type="Proteomes" id="UP000235116"/>
    </source>
</evidence>
<proteinExistence type="predicted"/>
<sequence length="150" mass="17555">MDRRYKKRMDRYWEKMRGYAVSSFSNLDPAGWFDYWHCHIDFQGKGDSRPENRQASISLGYDILNMAEEFKSKVSGPIQSWWFIHEQSYDDAVYLHSPNENSSPFPFDFKGVVWGKNDNEVLSRLVDPNRFNIGTMVNEHGTTYVVAPNS</sequence>
<reference evidence="2" key="1">
    <citation type="submission" date="2017-08" db="EMBL/GenBank/DDBJ databases">
        <title>Direct submision.</title>
        <authorList>
            <person name="Kim S.-J."/>
            <person name="Rhee S.-K."/>
        </authorList>
    </citation>
    <scope>NUCLEOTIDE SEQUENCE [LARGE SCALE GENOMIC DNA]</scope>
    <source>
        <strain evidence="2">GI5</strain>
    </source>
</reference>
<dbReference type="OrthoDB" id="7059463at2"/>
<dbReference type="Proteomes" id="UP000235116">
    <property type="component" value="Chromosome"/>
</dbReference>
<gene>
    <name evidence="1" type="ORF">Kalk_20900</name>
</gene>
<evidence type="ECO:0000313" key="1">
    <source>
        <dbReference type="EMBL" id="AUM14735.1"/>
    </source>
</evidence>
<dbReference type="AlphaFoldDB" id="A0A2K9LTC5"/>